<evidence type="ECO:0000256" key="1">
    <source>
        <dbReference type="ARBA" id="ARBA00001933"/>
    </source>
</evidence>
<sequence length="394" mass="44618">MRYDFDKPVDRSRHHAAKYDERVRVFGTDQVIPLWIADMDLPTAQPILDAVTARAREGLFGYTSRPASYFEAACAWQARRHGWSPDPALCSHALGVVPALAALVRLFSDPGDHILIQPPVYMEFAEVTVFQERTVLNNPLIETAPGHWEIDWADFEAKASQAKLFLLCSPHNPLGKIWTREELERMMALCLKHHVLVVSDEIHADLILHGTHIPTASLSPEIAANVITCVSATKTFNLAGLHASVTIFPDREKKERYDRFWMSFDVHRNNVFSLAAMEAAWREGDEWLDQLLPYLEANMRYVKAYLDDNVPEIKTFVPDATYLMWLDCRGLGLDQEALVRFMIEEAGLGLSNGKGFDPDRTGFMRLNAACPRSTLEQAMVQLERAVRARREGQA</sequence>
<dbReference type="AlphaFoldDB" id="A0A9D0Z5W0"/>
<proteinExistence type="inferred from homology"/>
<dbReference type="EC" id="4.4.1.13" evidence="2"/>
<keyword evidence="7" id="KW-0032">Aminotransferase</keyword>
<comment type="similarity">
    <text evidence="5">Belongs to the class-II pyridoxal-phosphate-dependent aminotransferase family. MalY/PatB cystathionine beta-lyase subfamily.</text>
</comment>
<dbReference type="InterPro" id="IPR051798">
    <property type="entry name" value="Class-II_PLP-Dep_Aminotrans"/>
</dbReference>
<reference evidence="7" key="1">
    <citation type="submission" date="2020-10" db="EMBL/GenBank/DDBJ databases">
        <authorList>
            <person name="Gilroy R."/>
        </authorList>
    </citation>
    <scope>NUCLEOTIDE SEQUENCE</scope>
    <source>
        <strain evidence="7">ChiSjej2B20-13462</strain>
    </source>
</reference>
<dbReference type="NCBIfam" id="TIGR04350">
    <property type="entry name" value="C_S_lyase_PatB"/>
    <property type="match status" value="1"/>
</dbReference>
<comment type="cofactor">
    <cofactor evidence="1">
        <name>pyridoxal 5'-phosphate</name>
        <dbReference type="ChEBI" id="CHEBI:597326"/>
    </cofactor>
</comment>
<keyword evidence="7" id="KW-0808">Transferase</keyword>
<gene>
    <name evidence="7" type="ORF">IAA67_05645</name>
</gene>
<evidence type="ECO:0000313" key="8">
    <source>
        <dbReference type="Proteomes" id="UP000886874"/>
    </source>
</evidence>
<protein>
    <recommendedName>
        <fullName evidence="2">cysteine-S-conjugate beta-lyase</fullName>
        <ecNumber evidence="2">4.4.1.13</ecNumber>
    </recommendedName>
</protein>
<dbReference type="Proteomes" id="UP000886874">
    <property type="component" value="Unassembled WGS sequence"/>
</dbReference>
<evidence type="ECO:0000256" key="3">
    <source>
        <dbReference type="ARBA" id="ARBA00022898"/>
    </source>
</evidence>
<keyword evidence="4" id="KW-0456">Lyase</keyword>
<dbReference type="GO" id="GO:0030170">
    <property type="term" value="F:pyridoxal phosphate binding"/>
    <property type="evidence" value="ECO:0007669"/>
    <property type="project" value="InterPro"/>
</dbReference>
<dbReference type="Pfam" id="PF00155">
    <property type="entry name" value="Aminotran_1_2"/>
    <property type="match status" value="1"/>
</dbReference>
<keyword evidence="3" id="KW-0663">Pyridoxal phosphate</keyword>
<dbReference type="CDD" id="cd00609">
    <property type="entry name" value="AAT_like"/>
    <property type="match status" value="1"/>
</dbReference>
<dbReference type="InterPro" id="IPR027619">
    <property type="entry name" value="C-S_lyase_PatB-like"/>
</dbReference>
<comment type="caution">
    <text evidence="7">The sequence shown here is derived from an EMBL/GenBank/DDBJ whole genome shotgun (WGS) entry which is preliminary data.</text>
</comment>
<evidence type="ECO:0000256" key="4">
    <source>
        <dbReference type="ARBA" id="ARBA00023239"/>
    </source>
</evidence>
<dbReference type="PANTHER" id="PTHR43525">
    <property type="entry name" value="PROTEIN MALY"/>
    <property type="match status" value="1"/>
</dbReference>
<dbReference type="Gene3D" id="3.40.640.10">
    <property type="entry name" value="Type I PLP-dependent aspartate aminotransferase-like (Major domain)"/>
    <property type="match status" value="1"/>
</dbReference>
<feature type="domain" description="Aminotransferase class I/classII large" evidence="6">
    <location>
        <begin position="95"/>
        <end position="379"/>
    </location>
</feature>
<organism evidence="7 8">
    <name type="scientific">Candidatus Avoscillospira stercorigallinarum</name>
    <dbReference type="NCBI Taxonomy" id="2840708"/>
    <lineage>
        <taxon>Bacteria</taxon>
        <taxon>Bacillati</taxon>
        <taxon>Bacillota</taxon>
        <taxon>Clostridia</taxon>
        <taxon>Eubacteriales</taxon>
        <taxon>Oscillospiraceae</taxon>
        <taxon>Oscillospiraceae incertae sedis</taxon>
        <taxon>Candidatus Avoscillospira</taxon>
    </lineage>
</organism>
<evidence type="ECO:0000313" key="7">
    <source>
        <dbReference type="EMBL" id="HIQ69791.1"/>
    </source>
</evidence>
<dbReference type="GO" id="GO:0047804">
    <property type="term" value="F:cysteine-S-conjugate beta-lyase activity"/>
    <property type="evidence" value="ECO:0007669"/>
    <property type="project" value="UniProtKB-EC"/>
</dbReference>
<evidence type="ECO:0000256" key="5">
    <source>
        <dbReference type="ARBA" id="ARBA00037974"/>
    </source>
</evidence>
<evidence type="ECO:0000259" key="6">
    <source>
        <dbReference type="Pfam" id="PF00155"/>
    </source>
</evidence>
<dbReference type="InterPro" id="IPR015424">
    <property type="entry name" value="PyrdxlP-dep_Trfase"/>
</dbReference>
<reference evidence="7" key="2">
    <citation type="journal article" date="2021" name="PeerJ">
        <title>Extensive microbial diversity within the chicken gut microbiome revealed by metagenomics and culture.</title>
        <authorList>
            <person name="Gilroy R."/>
            <person name="Ravi A."/>
            <person name="Getino M."/>
            <person name="Pursley I."/>
            <person name="Horton D.L."/>
            <person name="Alikhan N.F."/>
            <person name="Baker D."/>
            <person name="Gharbi K."/>
            <person name="Hall N."/>
            <person name="Watson M."/>
            <person name="Adriaenssens E.M."/>
            <person name="Foster-Nyarko E."/>
            <person name="Jarju S."/>
            <person name="Secka A."/>
            <person name="Antonio M."/>
            <person name="Oren A."/>
            <person name="Chaudhuri R.R."/>
            <person name="La Ragione R."/>
            <person name="Hildebrand F."/>
            <person name="Pallen M.J."/>
        </authorList>
    </citation>
    <scope>NUCLEOTIDE SEQUENCE</scope>
    <source>
        <strain evidence="7">ChiSjej2B20-13462</strain>
    </source>
</reference>
<name>A0A9D0Z5W0_9FIRM</name>
<dbReference type="Gene3D" id="3.90.1150.10">
    <property type="entry name" value="Aspartate Aminotransferase, domain 1"/>
    <property type="match status" value="1"/>
</dbReference>
<dbReference type="SUPFAM" id="SSF53383">
    <property type="entry name" value="PLP-dependent transferases"/>
    <property type="match status" value="1"/>
</dbReference>
<accession>A0A9D0Z5W0</accession>
<evidence type="ECO:0000256" key="2">
    <source>
        <dbReference type="ARBA" id="ARBA00012224"/>
    </source>
</evidence>
<dbReference type="EMBL" id="DVFN01000085">
    <property type="protein sequence ID" value="HIQ69791.1"/>
    <property type="molecule type" value="Genomic_DNA"/>
</dbReference>
<dbReference type="PANTHER" id="PTHR43525:SF1">
    <property type="entry name" value="PROTEIN MALY"/>
    <property type="match status" value="1"/>
</dbReference>
<dbReference type="InterPro" id="IPR015422">
    <property type="entry name" value="PyrdxlP-dep_Trfase_small"/>
</dbReference>
<dbReference type="InterPro" id="IPR015421">
    <property type="entry name" value="PyrdxlP-dep_Trfase_major"/>
</dbReference>
<dbReference type="GO" id="GO:0008483">
    <property type="term" value="F:transaminase activity"/>
    <property type="evidence" value="ECO:0007669"/>
    <property type="project" value="UniProtKB-KW"/>
</dbReference>
<dbReference type="InterPro" id="IPR004839">
    <property type="entry name" value="Aminotransferase_I/II_large"/>
</dbReference>